<dbReference type="HOGENOM" id="CLU_413380_0_0_1"/>
<dbReference type="AlphaFoldDB" id="Q6BQ37"/>
<dbReference type="Proteomes" id="UP000000599">
    <property type="component" value="Chromosome E"/>
</dbReference>
<dbReference type="PROSITE" id="PS50033">
    <property type="entry name" value="UBX"/>
    <property type="match status" value="1"/>
</dbReference>
<dbReference type="OMA" id="FYMFIEL"/>
<dbReference type="KEGG" id="dha:DEHA2E08646g"/>
<dbReference type="RefSeq" id="XP_459683.2">
    <property type="nucleotide sequence ID" value="XM_459683.1"/>
</dbReference>
<dbReference type="InParanoid" id="Q6BQ37"/>
<dbReference type="GeneID" id="2901915"/>
<dbReference type="VEuPathDB" id="FungiDB:DEHA2E08646g"/>
<sequence>MSIDELSDERKDLISQFQAITGLGPEEETENIHKLLRVNDWNLNNSISTYFDSKFASVESQPISSGFEELDNQDNNTHLSHRSFGDRDNVMNLQSQFALDSFLPRLPKAPRISNNWQLDVGIHSSLKSASSTSDAKSWEQKKSPVTSIWLILLIIPKAVLQIIISIFRFLFGSSGNRSTSVNKFPRGFDYDNYDDSHSYLSWLASELNSESEMDINSSNEKFDDVVEKVEEVDVRRPSVLDNFNIIDSGFNGTHEQTQSNYTWLLVILVNNDQESQDFLQNLLINDHFNRIFNKNDGIFKETSIYLNNVEKDPESFEVGQAYKVKKLPYIMLVGNVSNNPSILSSMSIVYKSNIPHAFISNGENIGTIKKILKNVHKLMDNFNAQLITQRIDKQEIEISRLLKQQQDDAYTESLEKDRLKRVQKENEIKMKHDLEELVKLRENFLFSLIQTKWFEALNDDSSPKIKISIKLPNGKRIIEVISTSITVNDLHLYIESKIFVNDLINSTLNDCNNEDEIFSYISSLHLPDETISVDDYVEKFSFKFELIQPFPKKVFASTNNPVSSIPELKSGVSLLVEYLQEDSDDSESDYQT</sequence>
<reference evidence="3 4" key="1">
    <citation type="journal article" date="2004" name="Nature">
        <title>Genome evolution in yeasts.</title>
        <authorList>
            <consortium name="Genolevures"/>
            <person name="Dujon B."/>
            <person name="Sherman D."/>
            <person name="Fischer G."/>
            <person name="Durrens P."/>
            <person name="Casaregola S."/>
            <person name="Lafontaine I."/>
            <person name="de Montigny J."/>
            <person name="Marck C."/>
            <person name="Neuveglise C."/>
            <person name="Talla E."/>
            <person name="Goffard N."/>
            <person name="Frangeul L."/>
            <person name="Aigle M."/>
            <person name="Anthouard V."/>
            <person name="Babour A."/>
            <person name="Barbe V."/>
            <person name="Barnay S."/>
            <person name="Blanchin S."/>
            <person name="Beckerich J.M."/>
            <person name="Beyne E."/>
            <person name="Bleykasten C."/>
            <person name="Boisrame A."/>
            <person name="Boyer J."/>
            <person name="Cattolico L."/>
            <person name="Confanioleri F."/>
            <person name="de Daruvar A."/>
            <person name="Despons L."/>
            <person name="Fabre E."/>
            <person name="Fairhead C."/>
            <person name="Ferry-Dumazet H."/>
            <person name="Groppi A."/>
            <person name="Hantraye F."/>
            <person name="Hennequin C."/>
            <person name="Jauniaux N."/>
            <person name="Joyet P."/>
            <person name="Kachouri R."/>
            <person name="Kerrest A."/>
            <person name="Koszul R."/>
            <person name="Lemaire M."/>
            <person name="Lesur I."/>
            <person name="Ma L."/>
            <person name="Muller H."/>
            <person name="Nicaud J.M."/>
            <person name="Nikolski M."/>
            <person name="Oztas S."/>
            <person name="Ozier-Kalogeropoulos O."/>
            <person name="Pellenz S."/>
            <person name="Potier S."/>
            <person name="Richard G.F."/>
            <person name="Straub M.L."/>
            <person name="Suleau A."/>
            <person name="Swennene D."/>
            <person name="Tekaia F."/>
            <person name="Wesolowski-Louvel M."/>
            <person name="Westhof E."/>
            <person name="Wirth B."/>
            <person name="Zeniou-Meyer M."/>
            <person name="Zivanovic I."/>
            <person name="Bolotin-Fukuhara M."/>
            <person name="Thierry A."/>
            <person name="Bouchier C."/>
            <person name="Caudron B."/>
            <person name="Scarpelli C."/>
            <person name="Gaillardin C."/>
            <person name="Weissenbach J."/>
            <person name="Wincker P."/>
            <person name="Souciet J.L."/>
        </authorList>
    </citation>
    <scope>NUCLEOTIDE SEQUENCE [LARGE SCALE GENOMIC DNA]</scope>
    <source>
        <strain evidence="4">ATCC 36239 / CBS 767 / BCRC 21394 / JCM 1990 / NBRC 0083 / IGC 2968</strain>
    </source>
</reference>
<dbReference type="eggNOG" id="KOG1363">
    <property type="taxonomic scope" value="Eukaryota"/>
</dbReference>
<dbReference type="SUPFAM" id="SSF54236">
    <property type="entry name" value="Ubiquitin-like"/>
    <property type="match status" value="1"/>
</dbReference>
<dbReference type="InterPro" id="IPR001012">
    <property type="entry name" value="UBX_dom"/>
</dbReference>
<dbReference type="Gene3D" id="1.10.8.10">
    <property type="entry name" value="DNA helicase RuvA subunit, C-terminal domain"/>
    <property type="match status" value="1"/>
</dbReference>
<evidence type="ECO:0000256" key="1">
    <source>
        <dbReference type="SAM" id="Phobius"/>
    </source>
</evidence>
<accession>Q6BQ37</accession>
<keyword evidence="1" id="KW-1133">Transmembrane helix</keyword>
<dbReference type="Pfam" id="PF00789">
    <property type="entry name" value="UBX"/>
    <property type="match status" value="1"/>
</dbReference>
<evidence type="ECO:0000259" key="2">
    <source>
        <dbReference type="PROSITE" id="PS50033"/>
    </source>
</evidence>
<feature type="domain" description="UBX" evidence="2">
    <location>
        <begin position="460"/>
        <end position="559"/>
    </location>
</feature>
<gene>
    <name evidence="3" type="ordered locus">DEHA2E08646g</name>
</gene>
<dbReference type="Pfam" id="PF14555">
    <property type="entry name" value="UBA_4"/>
    <property type="match status" value="1"/>
</dbReference>
<dbReference type="STRING" id="284592.Q6BQ37"/>
<dbReference type="FunCoup" id="Q6BQ37">
    <property type="interactions" value="139"/>
</dbReference>
<dbReference type="GO" id="GO:0036503">
    <property type="term" value="P:ERAD pathway"/>
    <property type="evidence" value="ECO:0007669"/>
    <property type="project" value="TreeGrafter"/>
</dbReference>
<dbReference type="GO" id="GO:0043130">
    <property type="term" value="F:ubiquitin binding"/>
    <property type="evidence" value="ECO:0007669"/>
    <property type="project" value="TreeGrafter"/>
</dbReference>
<feature type="transmembrane region" description="Helical" evidence="1">
    <location>
        <begin position="148"/>
        <end position="171"/>
    </location>
</feature>
<dbReference type="EMBL" id="CR382137">
    <property type="protein sequence ID" value="CAG87919.2"/>
    <property type="molecule type" value="Genomic_DNA"/>
</dbReference>
<dbReference type="GO" id="GO:0005783">
    <property type="term" value="C:endoplasmic reticulum"/>
    <property type="evidence" value="ECO:0007669"/>
    <property type="project" value="TreeGrafter"/>
</dbReference>
<name>Q6BQ37_DEBHA</name>
<dbReference type="PANTHER" id="PTHR23322">
    <property type="entry name" value="FAS-ASSOCIATED PROTEIN"/>
    <property type="match status" value="1"/>
</dbReference>
<proteinExistence type="predicted"/>
<dbReference type="CDD" id="cd14273">
    <property type="entry name" value="UBA_TAP-C_like"/>
    <property type="match status" value="1"/>
</dbReference>
<protein>
    <submittedName>
        <fullName evidence="3">DEHA2E08646p</fullName>
    </submittedName>
</protein>
<dbReference type="InterPro" id="IPR050730">
    <property type="entry name" value="UBX_domain-protein"/>
</dbReference>
<dbReference type="InterPro" id="IPR029071">
    <property type="entry name" value="Ubiquitin-like_domsf"/>
</dbReference>
<evidence type="ECO:0000313" key="4">
    <source>
        <dbReference type="Proteomes" id="UP000000599"/>
    </source>
</evidence>
<dbReference type="OrthoDB" id="1026733at2759"/>
<evidence type="ECO:0000313" key="3">
    <source>
        <dbReference type="EMBL" id="CAG87919.2"/>
    </source>
</evidence>
<organism evidence="3 4">
    <name type="scientific">Debaryomyces hansenii (strain ATCC 36239 / CBS 767 / BCRC 21394 / JCM 1990 / NBRC 0083 / IGC 2968)</name>
    <name type="common">Yeast</name>
    <name type="synonym">Torulaspora hansenii</name>
    <dbReference type="NCBI Taxonomy" id="284592"/>
    <lineage>
        <taxon>Eukaryota</taxon>
        <taxon>Fungi</taxon>
        <taxon>Dikarya</taxon>
        <taxon>Ascomycota</taxon>
        <taxon>Saccharomycotina</taxon>
        <taxon>Pichiomycetes</taxon>
        <taxon>Debaryomycetaceae</taxon>
        <taxon>Debaryomyces</taxon>
    </lineage>
</organism>
<keyword evidence="1" id="KW-0812">Transmembrane</keyword>
<keyword evidence="1" id="KW-0472">Membrane</keyword>
<keyword evidence="4" id="KW-1185">Reference proteome</keyword>
<dbReference type="Gene3D" id="3.10.20.90">
    <property type="entry name" value="Phosphatidylinositol 3-kinase Catalytic Subunit, Chain A, domain 1"/>
    <property type="match status" value="1"/>
</dbReference>
<dbReference type="PANTHER" id="PTHR23322:SF1">
    <property type="entry name" value="FAS-ASSOCIATED FACTOR 2"/>
    <property type="match status" value="1"/>
</dbReference>